<dbReference type="STRING" id="1224947.SAMN05216480_12140"/>
<evidence type="ECO:0000259" key="2">
    <source>
        <dbReference type="PROSITE" id="PS50853"/>
    </source>
</evidence>
<dbReference type="Gene3D" id="2.60.40.10">
    <property type="entry name" value="Immunoglobulins"/>
    <property type="match status" value="2"/>
</dbReference>
<accession>A0A1I7ITA9</accession>
<evidence type="ECO:0000256" key="1">
    <source>
        <dbReference type="ARBA" id="ARBA00022729"/>
    </source>
</evidence>
<sequence length="874" mass="95888">MFGLFLGCIGAFAQVSIGNESNVSQPIPFEPYYGYSYTQSIYLASQINTPAGDITALQWYYNGSDALTNSQELVIYMANTDKNNYSDGNDWISSENLTQVYSGGITVNGSGWVTITLDTAFEYNGTDNLVIAVEENMPGYDTNNNFYSSSVNNNQSIFYYNDSENPDPNTPPQGSTITYIPNIIIEGISPTCPAPTNLGVSEITVNSATLTWQENEDAGNYTVAYGYPGFSLEEGSTTTATGTIFELENLSSGTDYEYYVRADCSTDDLSTWSGPFPFVTQCDAVDSFYQDLENATPYDIPNCWNTITDGASLYSYVQTVNYGAYSGNNSILMYNATSDVTANMMLVSPIVSSLTSGTHWLTFNAQSSSEMEVLQIGTLSDPNDASTFNILYTQALTATYQLYTFDLTTYEGTDEYLAIKRTTNTDYNSIYLDDINYETMPTCIYPINITANSITSSEASLSWTSDASSFEYVLNTSEDTPSETPETVSDNTIDFEGLDAFTTYYFHVRSLCEETSISEWVTYEFTTSISNNTCENAITITASNYPTCDAPIAGTTEESTHTANASCGIYYTDVWYSFTPETDGNYYFSTDNASTGVVVWTGDCENLTELASNCSNMISATLTSETMYYVSVLSYEGNPQNFNLCARLLPDAPANDSCEDAVVVNDFPFTETMDASGASNNDGFINICTSSYGVNDGVWYTFTPYTSGEVSINITNVDAWQPEVGVFSGTCGEFVCENFSSTYYDGEDISVNVTVTAGTQYFINVGYNSGYTDYLEGNFTISIDSEDASLASESFKNETNFTYYPNPVNQQLLTINTTKTIQQINVYNLLGQNVLAVTPNMANYTLNMSDLTAGSYLLQVTVDGTTETVKIIKQ</sequence>
<dbReference type="AlphaFoldDB" id="A0A1I7ITA9"/>
<dbReference type="InterPro" id="IPR036116">
    <property type="entry name" value="FN3_sf"/>
</dbReference>
<organism evidence="3 4">
    <name type="scientific">Pustulibacterium marinum</name>
    <dbReference type="NCBI Taxonomy" id="1224947"/>
    <lineage>
        <taxon>Bacteria</taxon>
        <taxon>Pseudomonadati</taxon>
        <taxon>Bacteroidota</taxon>
        <taxon>Flavobacteriia</taxon>
        <taxon>Flavobacteriales</taxon>
        <taxon>Flavobacteriaceae</taxon>
        <taxon>Pustulibacterium</taxon>
    </lineage>
</organism>
<gene>
    <name evidence="3" type="ORF">SAMN05216480_12140</name>
</gene>
<feature type="domain" description="Fibronectin type-III" evidence="2">
    <location>
        <begin position="445"/>
        <end position="531"/>
    </location>
</feature>
<dbReference type="NCBIfam" id="TIGR04183">
    <property type="entry name" value="Por_Secre_tail"/>
    <property type="match status" value="1"/>
</dbReference>
<dbReference type="SMART" id="SM00060">
    <property type="entry name" value="FN3"/>
    <property type="match status" value="2"/>
</dbReference>
<dbReference type="EMBL" id="FPBK01000021">
    <property type="protein sequence ID" value="SFU76175.1"/>
    <property type="molecule type" value="Genomic_DNA"/>
</dbReference>
<proteinExistence type="predicted"/>
<dbReference type="InterPro" id="IPR003961">
    <property type="entry name" value="FN3_dom"/>
</dbReference>
<evidence type="ECO:0000313" key="3">
    <source>
        <dbReference type="EMBL" id="SFU76175.1"/>
    </source>
</evidence>
<evidence type="ECO:0000313" key="4">
    <source>
        <dbReference type="Proteomes" id="UP000199138"/>
    </source>
</evidence>
<name>A0A1I7ITA9_9FLAO</name>
<dbReference type="Pfam" id="PF00041">
    <property type="entry name" value="fn3"/>
    <property type="match status" value="1"/>
</dbReference>
<dbReference type="Proteomes" id="UP000199138">
    <property type="component" value="Unassembled WGS sequence"/>
</dbReference>
<dbReference type="Pfam" id="PF23759">
    <property type="entry name" value="GBD_T9SS_assoc"/>
    <property type="match status" value="1"/>
</dbReference>
<dbReference type="InterPro" id="IPR056600">
    <property type="entry name" value="GBD_T9SS_assoc"/>
</dbReference>
<feature type="domain" description="Fibronectin type-III" evidence="2">
    <location>
        <begin position="194"/>
        <end position="283"/>
    </location>
</feature>
<dbReference type="PROSITE" id="PS50853">
    <property type="entry name" value="FN3"/>
    <property type="match status" value="2"/>
</dbReference>
<dbReference type="InterPro" id="IPR026444">
    <property type="entry name" value="Secre_tail"/>
</dbReference>
<keyword evidence="4" id="KW-1185">Reference proteome</keyword>
<dbReference type="SUPFAM" id="SSF49265">
    <property type="entry name" value="Fibronectin type III"/>
    <property type="match status" value="1"/>
</dbReference>
<dbReference type="Pfam" id="PF18962">
    <property type="entry name" value="Por_Secre_tail"/>
    <property type="match status" value="1"/>
</dbReference>
<dbReference type="CDD" id="cd00063">
    <property type="entry name" value="FN3"/>
    <property type="match status" value="2"/>
</dbReference>
<protein>
    <submittedName>
        <fullName evidence="3">Por secretion system C-terminal sorting domain-containing protein</fullName>
    </submittedName>
</protein>
<dbReference type="InterPro" id="IPR013783">
    <property type="entry name" value="Ig-like_fold"/>
</dbReference>
<keyword evidence="1" id="KW-0732">Signal</keyword>
<reference evidence="3 4" key="1">
    <citation type="submission" date="2016-10" db="EMBL/GenBank/DDBJ databases">
        <authorList>
            <person name="de Groot N.N."/>
        </authorList>
    </citation>
    <scope>NUCLEOTIDE SEQUENCE [LARGE SCALE GENOMIC DNA]</scope>
    <source>
        <strain evidence="3 4">CGMCC 1.12333</strain>
    </source>
</reference>